<dbReference type="AlphaFoldDB" id="A0A849SJR0"/>
<dbReference type="GO" id="GO:0005829">
    <property type="term" value="C:cytosol"/>
    <property type="evidence" value="ECO:0007669"/>
    <property type="project" value="TreeGrafter"/>
</dbReference>
<comment type="similarity">
    <text evidence="13 14">Belongs to the NAD-dependent DNA ligase family. LigA subfamily.</text>
</comment>
<dbReference type="PROSITE" id="PS01056">
    <property type="entry name" value="DNA_LIGASE_N2"/>
    <property type="match status" value="1"/>
</dbReference>
<feature type="binding site" evidence="14">
    <location>
        <position position="415"/>
    </location>
    <ligand>
        <name>Zn(2+)</name>
        <dbReference type="ChEBI" id="CHEBI:29105"/>
    </ligand>
</feature>
<dbReference type="GO" id="GO:0003677">
    <property type="term" value="F:DNA binding"/>
    <property type="evidence" value="ECO:0007669"/>
    <property type="project" value="InterPro"/>
</dbReference>
<keyword evidence="7 14" id="KW-0227">DNA damage</keyword>
<evidence type="ECO:0000259" key="16">
    <source>
        <dbReference type="PROSITE" id="PS50172"/>
    </source>
</evidence>
<dbReference type="FunFam" id="2.40.50.140:FF:000012">
    <property type="entry name" value="DNA ligase"/>
    <property type="match status" value="1"/>
</dbReference>
<comment type="caution">
    <text evidence="14">Lacks conserved residue(s) required for the propagation of feature annotation.</text>
</comment>
<dbReference type="InterPro" id="IPR036420">
    <property type="entry name" value="BRCT_dom_sf"/>
</dbReference>
<evidence type="ECO:0000256" key="5">
    <source>
        <dbReference type="ARBA" id="ARBA00022705"/>
    </source>
</evidence>
<evidence type="ECO:0000256" key="4">
    <source>
        <dbReference type="ARBA" id="ARBA00022598"/>
    </source>
</evidence>
<dbReference type="Pfam" id="PF14520">
    <property type="entry name" value="HHH_5"/>
    <property type="match status" value="1"/>
</dbReference>
<dbReference type="PIRSF" id="PIRSF001604">
    <property type="entry name" value="LigA"/>
    <property type="match status" value="1"/>
</dbReference>
<dbReference type="Gene3D" id="1.10.287.610">
    <property type="entry name" value="Helix hairpin bin"/>
    <property type="match status" value="1"/>
</dbReference>
<dbReference type="InterPro" id="IPR033136">
    <property type="entry name" value="DNA_ligase_CS"/>
</dbReference>
<dbReference type="Gene3D" id="2.40.50.140">
    <property type="entry name" value="Nucleic acid-binding proteins"/>
    <property type="match status" value="1"/>
</dbReference>
<dbReference type="Gene3D" id="3.30.470.30">
    <property type="entry name" value="DNA ligase/mRNA capping enzyme"/>
    <property type="match status" value="1"/>
</dbReference>
<feature type="binding site" evidence="14">
    <location>
        <position position="318"/>
    </location>
    <ligand>
        <name>NAD(+)</name>
        <dbReference type="ChEBI" id="CHEBI:57540"/>
    </ligand>
</feature>
<evidence type="ECO:0000256" key="10">
    <source>
        <dbReference type="ARBA" id="ARBA00023027"/>
    </source>
</evidence>
<dbReference type="SMART" id="SM00532">
    <property type="entry name" value="LIGANc"/>
    <property type="match status" value="1"/>
</dbReference>
<keyword evidence="4 14" id="KW-0436">Ligase</keyword>
<protein>
    <recommendedName>
        <fullName evidence="3 14">DNA ligase</fullName>
        <ecNumber evidence="2 14">6.5.1.2</ecNumber>
    </recommendedName>
    <alternativeName>
        <fullName evidence="14">Polydeoxyribonucleotide synthase [NAD(+)]</fullName>
    </alternativeName>
</protein>
<keyword evidence="11 14" id="KW-0234">DNA repair</keyword>
<evidence type="ECO:0000256" key="7">
    <source>
        <dbReference type="ARBA" id="ARBA00022763"/>
    </source>
</evidence>
<keyword evidence="5 14" id="KW-0235">DNA replication</keyword>
<evidence type="ECO:0000256" key="1">
    <source>
        <dbReference type="ARBA" id="ARBA00004067"/>
    </source>
</evidence>
<evidence type="ECO:0000256" key="12">
    <source>
        <dbReference type="ARBA" id="ARBA00034005"/>
    </source>
</evidence>
<dbReference type="EMBL" id="JABFRW010000150">
    <property type="protein sequence ID" value="NOT34836.1"/>
    <property type="molecule type" value="Genomic_DNA"/>
</dbReference>
<dbReference type="FunFam" id="1.10.150.20:FF:000006">
    <property type="entry name" value="DNA ligase"/>
    <property type="match status" value="1"/>
</dbReference>
<dbReference type="SUPFAM" id="SSF50249">
    <property type="entry name" value="Nucleic acid-binding proteins"/>
    <property type="match status" value="1"/>
</dbReference>
<dbReference type="SUPFAM" id="SSF47781">
    <property type="entry name" value="RuvA domain 2-like"/>
    <property type="match status" value="1"/>
</dbReference>
<dbReference type="GO" id="GO:0006281">
    <property type="term" value="P:DNA repair"/>
    <property type="evidence" value="ECO:0007669"/>
    <property type="project" value="UniProtKB-KW"/>
</dbReference>
<dbReference type="PANTHER" id="PTHR23389:SF9">
    <property type="entry name" value="DNA LIGASE"/>
    <property type="match status" value="1"/>
</dbReference>
<evidence type="ECO:0000256" key="6">
    <source>
        <dbReference type="ARBA" id="ARBA00022723"/>
    </source>
</evidence>
<comment type="catalytic activity">
    <reaction evidence="12 14 15">
        <text>NAD(+) + (deoxyribonucleotide)n-3'-hydroxyl + 5'-phospho-(deoxyribonucleotide)m = (deoxyribonucleotide)n+m + AMP + beta-nicotinamide D-nucleotide.</text>
        <dbReference type="EC" id="6.5.1.2"/>
    </reaction>
</comment>
<keyword evidence="8 14" id="KW-0862">Zinc</keyword>
<dbReference type="InterPro" id="IPR004149">
    <property type="entry name" value="Znf_DNAligase_C4"/>
</dbReference>
<dbReference type="GO" id="GO:0046872">
    <property type="term" value="F:metal ion binding"/>
    <property type="evidence" value="ECO:0007669"/>
    <property type="project" value="UniProtKB-KW"/>
</dbReference>
<dbReference type="InterPro" id="IPR012340">
    <property type="entry name" value="NA-bd_OB-fold"/>
</dbReference>
<dbReference type="GO" id="GO:0003911">
    <property type="term" value="F:DNA ligase (NAD+) activity"/>
    <property type="evidence" value="ECO:0007669"/>
    <property type="project" value="UniProtKB-UniRule"/>
</dbReference>
<dbReference type="InterPro" id="IPR001679">
    <property type="entry name" value="DNA_ligase"/>
</dbReference>
<keyword evidence="10 14" id="KW-0520">NAD</keyword>
<feature type="binding site" evidence="14">
    <location>
        <position position="434"/>
    </location>
    <ligand>
        <name>Zn(2+)</name>
        <dbReference type="ChEBI" id="CHEBI:29105"/>
    </ligand>
</feature>
<feature type="binding site" evidence="14">
    <location>
        <begin position="83"/>
        <end position="84"/>
    </location>
    <ligand>
        <name>NAD(+)</name>
        <dbReference type="ChEBI" id="CHEBI:57540"/>
    </ligand>
</feature>
<dbReference type="InterPro" id="IPR001357">
    <property type="entry name" value="BRCT_dom"/>
</dbReference>
<dbReference type="InterPro" id="IPR004150">
    <property type="entry name" value="NAD_DNA_ligase_OB"/>
</dbReference>
<feature type="domain" description="BRCT" evidence="16">
    <location>
        <begin position="592"/>
        <end position="671"/>
    </location>
</feature>
<comment type="function">
    <text evidence="1 14">DNA ligase that catalyzes the formation of phosphodiester linkages between 5'-phosphoryl and 3'-hydroxyl groups in double-stranded DNA using NAD as a coenzyme and as the energy source for the reaction. It is essential for DNA replication and repair of damaged DNA.</text>
</comment>
<feature type="binding site" evidence="14">
    <location>
        <position position="114"/>
    </location>
    <ligand>
        <name>NAD(+)</name>
        <dbReference type="ChEBI" id="CHEBI:57540"/>
    </ligand>
</feature>
<keyword evidence="9 14" id="KW-0460">Magnesium</keyword>
<organism evidence="17 18">
    <name type="scientific">Eiseniibacteriota bacterium</name>
    <dbReference type="NCBI Taxonomy" id="2212470"/>
    <lineage>
        <taxon>Bacteria</taxon>
        <taxon>Candidatus Eiseniibacteriota</taxon>
    </lineage>
</organism>
<dbReference type="Pfam" id="PF03119">
    <property type="entry name" value="DNA_ligase_ZBD"/>
    <property type="match status" value="1"/>
</dbReference>
<evidence type="ECO:0000256" key="15">
    <source>
        <dbReference type="RuleBase" id="RU000618"/>
    </source>
</evidence>
<feature type="binding site" evidence="14">
    <location>
        <position position="137"/>
    </location>
    <ligand>
        <name>NAD(+)</name>
        <dbReference type="ChEBI" id="CHEBI:57540"/>
    </ligand>
</feature>
<dbReference type="GO" id="GO:0006260">
    <property type="term" value="P:DNA replication"/>
    <property type="evidence" value="ECO:0007669"/>
    <property type="project" value="UniProtKB-KW"/>
</dbReference>
<dbReference type="Pfam" id="PF01653">
    <property type="entry name" value="DNA_ligase_aden"/>
    <property type="match status" value="1"/>
</dbReference>
<evidence type="ECO:0000256" key="14">
    <source>
        <dbReference type="HAMAP-Rule" id="MF_01588"/>
    </source>
</evidence>
<evidence type="ECO:0000313" key="18">
    <source>
        <dbReference type="Proteomes" id="UP000580839"/>
    </source>
</evidence>
<dbReference type="Gene3D" id="6.20.10.30">
    <property type="match status" value="1"/>
</dbReference>
<evidence type="ECO:0000256" key="9">
    <source>
        <dbReference type="ARBA" id="ARBA00022842"/>
    </source>
</evidence>
<dbReference type="FunFam" id="1.10.150.20:FF:000007">
    <property type="entry name" value="DNA ligase"/>
    <property type="match status" value="1"/>
</dbReference>
<dbReference type="InterPro" id="IPR003583">
    <property type="entry name" value="Hlx-hairpin-Hlx_DNA-bd_motif"/>
</dbReference>
<dbReference type="SUPFAM" id="SSF52113">
    <property type="entry name" value="BRCT domain"/>
    <property type="match status" value="1"/>
</dbReference>
<sequence length="671" mass="73655">MTRAEATRRIAALSDEIREHDRRYYLLDQPKISDAAYDQLVRELLALEAQFQDLRRPDSPSQRVAGGLRSAFRKVQHLAPMRSIDSLMEREEIEEFDERVKRLLEREQVDYVAEPKFDGLSVELVYEDGTFVLGSTRGDGETGEDITENLRTIRALPLRLASAKGVPAARGRMAVRGEALMPLAEFEALNKRLVEANEEPFASARNSAAGTVRQLDPKVTAERRLDLYAYEVTFAEGLEFESQRGMLAALRGWGFHVEERVEHCRTIGEAADFHARLAAERDRLPYEIDGVVIKVDRRDWQAQLGMKSRSPRWAVALKFPPRIEVTKLLDIAVQVGRTGKLTPVAMLQPVDVSGVTVSRATLHNQDELDRKDVRIGDTVRIRRAGDVIPEVVEVLMDQRPRGTKRFELPSKCPVCGAPVEKIGANHLCTNGLACPAQLHGHIVHFCARGAMDITGLGDKTVKQLIDQRLVKNLADLYRLTPIDLASLEGFAEKSIENLIAALEASKKPRLDRFLFALGVDHVGSTVAQVLAEEFGGLEKLADADEARLQSIHGIGPEVAHAVASFFGGARNRKVLASLRELGVRPVAAARPAGPQPLAGETVVFTGTLEQLARPEAARRAEAAGARIASGISKKVTLVIAGPGAGSKLDEANKLGLKVIDEAAFLKRVGGK</sequence>
<name>A0A849SJR0_UNCEI</name>
<keyword evidence="6 14" id="KW-0479">Metal-binding</keyword>
<dbReference type="InterPro" id="IPR013840">
    <property type="entry name" value="DNAligase_N"/>
</dbReference>
<dbReference type="HAMAP" id="MF_01588">
    <property type="entry name" value="DNA_ligase_A"/>
    <property type="match status" value="1"/>
</dbReference>
<dbReference type="SMART" id="SM00292">
    <property type="entry name" value="BRCT"/>
    <property type="match status" value="1"/>
</dbReference>
<feature type="active site" description="N6-AMP-lysine intermediate" evidence="14">
    <location>
        <position position="116"/>
    </location>
</feature>
<dbReference type="Pfam" id="PF03120">
    <property type="entry name" value="OB_DNA_ligase"/>
    <property type="match status" value="1"/>
</dbReference>
<dbReference type="PROSITE" id="PS50172">
    <property type="entry name" value="BRCT"/>
    <property type="match status" value="1"/>
</dbReference>
<gene>
    <name evidence="14 17" type="primary">ligA</name>
    <name evidence="17" type="ORF">HOP12_11795</name>
</gene>
<dbReference type="InterPro" id="IPR018239">
    <property type="entry name" value="DNA_ligase_AS"/>
</dbReference>
<feature type="binding site" evidence="14">
    <location>
        <position position="178"/>
    </location>
    <ligand>
        <name>NAD(+)</name>
        <dbReference type="ChEBI" id="CHEBI:57540"/>
    </ligand>
</feature>
<feature type="binding site" evidence="14">
    <location>
        <begin position="34"/>
        <end position="38"/>
    </location>
    <ligand>
        <name>NAD(+)</name>
        <dbReference type="ChEBI" id="CHEBI:57540"/>
    </ligand>
</feature>
<dbReference type="Gene3D" id="3.40.50.10190">
    <property type="entry name" value="BRCT domain"/>
    <property type="match status" value="1"/>
</dbReference>
<dbReference type="CDD" id="cd00114">
    <property type="entry name" value="LIGANc"/>
    <property type="match status" value="1"/>
</dbReference>
<dbReference type="InterPro" id="IPR010994">
    <property type="entry name" value="RuvA_2-like"/>
</dbReference>
<dbReference type="Pfam" id="PF00533">
    <property type="entry name" value="BRCT"/>
    <property type="match status" value="1"/>
</dbReference>
<evidence type="ECO:0000256" key="2">
    <source>
        <dbReference type="ARBA" id="ARBA00012722"/>
    </source>
</evidence>
<dbReference type="NCBIfam" id="NF005932">
    <property type="entry name" value="PRK07956.1"/>
    <property type="match status" value="1"/>
</dbReference>
<comment type="caution">
    <text evidence="17">The sequence shown here is derived from an EMBL/GenBank/DDBJ whole genome shotgun (WGS) entry which is preliminary data.</text>
</comment>
<dbReference type="SUPFAM" id="SSF56091">
    <property type="entry name" value="DNA ligase/mRNA capping enzyme, catalytic domain"/>
    <property type="match status" value="1"/>
</dbReference>
<dbReference type="PANTHER" id="PTHR23389">
    <property type="entry name" value="CHROMOSOME TRANSMISSION FIDELITY FACTOR 18"/>
    <property type="match status" value="1"/>
</dbReference>
<dbReference type="EC" id="6.5.1.2" evidence="2 14"/>
<evidence type="ECO:0000256" key="13">
    <source>
        <dbReference type="ARBA" id="ARBA00060881"/>
    </source>
</evidence>
<dbReference type="Proteomes" id="UP000580839">
    <property type="component" value="Unassembled WGS sequence"/>
</dbReference>
<evidence type="ECO:0000313" key="17">
    <source>
        <dbReference type="EMBL" id="NOT34836.1"/>
    </source>
</evidence>
<accession>A0A849SJR0</accession>
<evidence type="ECO:0000256" key="11">
    <source>
        <dbReference type="ARBA" id="ARBA00023204"/>
    </source>
</evidence>
<proteinExistence type="inferred from homology"/>
<comment type="cofactor">
    <cofactor evidence="14">
        <name>Mg(2+)</name>
        <dbReference type="ChEBI" id="CHEBI:18420"/>
    </cofactor>
    <cofactor evidence="14">
        <name>Mn(2+)</name>
        <dbReference type="ChEBI" id="CHEBI:29035"/>
    </cofactor>
</comment>
<evidence type="ECO:0000256" key="8">
    <source>
        <dbReference type="ARBA" id="ARBA00022833"/>
    </source>
</evidence>
<feature type="binding site" evidence="14">
    <location>
        <position position="412"/>
    </location>
    <ligand>
        <name>Zn(2+)</name>
        <dbReference type="ChEBI" id="CHEBI:29105"/>
    </ligand>
</feature>
<dbReference type="SMART" id="SM00278">
    <property type="entry name" value="HhH1"/>
    <property type="match status" value="4"/>
</dbReference>
<dbReference type="Gene3D" id="1.10.150.20">
    <property type="entry name" value="5' to 3' exonuclease, C-terminal subdomain"/>
    <property type="match status" value="2"/>
</dbReference>
<feature type="binding site" evidence="14">
    <location>
        <position position="294"/>
    </location>
    <ligand>
        <name>NAD(+)</name>
        <dbReference type="ChEBI" id="CHEBI:57540"/>
    </ligand>
</feature>
<dbReference type="FunFam" id="3.30.470.30:FF:000001">
    <property type="entry name" value="DNA ligase"/>
    <property type="match status" value="1"/>
</dbReference>
<reference evidence="17 18" key="1">
    <citation type="submission" date="2020-04" db="EMBL/GenBank/DDBJ databases">
        <title>Metagenomic profiling of ammonia- and methane-oxidizing microorganisms in a Dutch drinking water treatment plant.</title>
        <authorList>
            <person name="Poghosyan L."/>
            <person name="Leucker S."/>
        </authorList>
    </citation>
    <scope>NUCLEOTIDE SEQUENCE [LARGE SCALE GENOMIC DNA]</scope>
    <source>
        <strain evidence="17">S-RSF-IL-03</strain>
    </source>
</reference>
<dbReference type="PROSITE" id="PS01055">
    <property type="entry name" value="DNA_LIGASE_N1"/>
    <property type="match status" value="1"/>
</dbReference>
<dbReference type="InterPro" id="IPR041663">
    <property type="entry name" value="DisA/LigA_HHH"/>
</dbReference>
<evidence type="ECO:0000256" key="3">
    <source>
        <dbReference type="ARBA" id="ARBA00013308"/>
    </source>
</evidence>
<dbReference type="NCBIfam" id="TIGR00575">
    <property type="entry name" value="dnlj"/>
    <property type="match status" value="1"/>
</dbReference>
<dbReference type="InterPro" id="IPR013839">
    <property type="entry name" value="DNAligase_adenylation"/>
</dbReference>
<dbReference type="Pfam" id="PF12826">
    <property type="entry name" value="HHH_2"/>
    <property type="match status" value="1"/>
</dbReference>
<keyword evidence="14" id="KW-0464">Manganese</keyword>